<sequence>MKIVFVLACFVCVATAYDISSADFCENSRGNLGCLPGQVMVIRDAIYGRESAEPCEGGKNSHTICSANGVKEYVTNKCQGKQRCYLESNNGLFGDPCKDVSKYLHVEFWCQVV</sequence>
<dbReference type="Ensembl" id="ENSCSAVT00000018655.1">
    <property type="protein sequence ID" value="ENSCSAVP00000018455.1"/>
    <property type="gene ID" value="ENSCSAVG00000010836.1"/>
</dbReference>
<name>H2ZLI9_CIOSA</name>
<feature type="domain" description="SUEL-type lectin" evidence="2">
    <location>
        <begin position="24"/>
        <end position="111"/>
    </location>
</feature>
<evidence type="ECO:0000313" key="3">
    <source>
        <dbReference type="Ensembl" id="ENSCSAVP00000018455.1"/>
    </source>
</evidence>
<reference evidence="3" key="2">
    <citation type="submission" date="2025-08" db="UniProtKB">
        <authorList>
            <consortium name="Ensembl"/>
        </authorList>
    </citation>
    <scope>IDENTIFICATION</scope>
</reference>
<dbReference type="Pfam" id="PF02140">
    <property type="entry name" value="SUEL_Lectin"/>
    <property type="match status" value="1"/>
</dbReference>
<keyword evidence="4" id="KW-1185">Reference proteome</keyword>
<dbReference type="GeneTree" id="ENSGT00720000109271"/>
<reference evidence="3" key="3">
    <citation type="submission" date="2025-09" db="UniProtKB">
        <authorList>
            <consortium name="Ensembl"/>
        </authorList>
    </citation>
    <scope>IDENTIFICATION</scope>
</reference>
<proteinExistence type="predicted"/>
<dbReference type="PANTHER" id="PTHR46780">
    <property type="entry name" value="PROTEIN EVA-1"/>
    <property type="match status" value="1"/>
</dbReference>
<feature type="chain" id="PRO_5003579390" description="SUEL-type lectin domain-containing protein" evidence="1">
    <location>
        <begin position="17"/>
        <end position="113"/>
    </location>
</feature>
<dbReference type="HOGENOM" id="CLU_143201_1_0_1"/>
<keyword evidence="1" id="KW-0732">Signal</keyword>
<protein>
    <recommendedName>
        <fullName evidence="2">SUEL-type lectin domain-containing protein</fullName>
    </recommendedName>
</protein>
<dbReference type="AlphaFoldDB" id="H2ZLI9"/>
<dbReference type="GO" id="GO:0030246">
    <property type="term" value="F:carbohydrate binding"/>
    <property type="evidence" value="ECO:0007669"/>
    <property type="project" value="InterPro"/>
</dbReference>
<organism evidence="3 4">
    <name type="scientific">Ciona savignyi</name>
    <name type="common">Pacific transparent sea squirt</name>
    <dbReference type="NCBI Taxonomy" id="51511"/>
    <lineage>
        <taxon>Eukaryota</taxon>
        <taxon>Metazoa</taxon>
        <taxon>Chordata</taxon>
        <taxon>Tunicata</taxon>
        <taxon>Ascidiacea</taxon>
        <taxon>Phlebobranchia</taxon>
        <taxon>Cionidae</taxon>
        <taxon>Ciona</taxon>
    </lineage>
</organism>
<dbReference type="Gene3D" id="2.60.120.740">
    <property type="match status" value="1"/>
</dbReference>
<dbReference type="PROSITE" id="PS50228">
    <property type="entry name" value="SUEL_LECTIN"/>
    <property type="match status" value="1"/>
</dbReference>
<evidence type="ECO:0000259" key="2">
    <source>
        <dbReference type="PROSITE" id="PS50228"/>
    </source>
</evidence>
<evidence type="ECO:0000313" key="4">
    <source>
        <dbReference type="Proteomes" id="UP000007875"/>
    </source>
</evidence>
<dbReference type="Proteomes" id="UP000007875">
    <property type="component" value="Unassembled WGS sequence"/>
</dbReference>
<reference evidence="4" key="1">
    <citation type="submission" date="2003-08" db="EMBL/GenBank/DDBJ databases">
        <authorList>
            <person name="Birren B."/>
            <person name="Nusbaum C."/>
            <person name="Abebe A."/>
            <person name="Abouelleil A."/>
            <person name="Adekoya E."/>
            <person name="Ait-zahra M."/>
            <person name="Allen N."/>
            <person name="Allen T."/>
            <person name="An P."/>
            <person name="Anderson M."/>
            <person name="Anderson S."/>
            <person name="Arachchi H."/>
            <person name="Armbruster J."/>
            <person name="Bachantsang P."/>
            <person name="Baldwin J."/>
            <person name="Barry A."/>
            <person name="Bayul T."/>
            <person name="Blitshsteyn B."/>
            <person name="Bloom T."/>
            <person name="Blye J."/>
            <person name="Boguslavskiy L."/>
            <person name="Borowsky M."/>
            <person name="Boukhgalter B."/>
            <person name="Brunache A."/>
            <person name="Butler J."/>
            <person name="Calixte N."/>
            <person name="Calvo S."/>
            <person name="Camarata J."/>
            <person name="Campo K."/>
            <person name="Chang J."/>
            <person name="Cheshatsang Y."/>
            <person name="Citroen M."/>
            <person name="Collymore A."/>
            <person name="Considine T."/>
            <person name="Cook A."/>
            <person name="Cooke P."/>
            <person name="Corum B."/>
            <person name="Cuomo C."/>
            <person name="David R."/>
            <person name="Dawoe T."/>
            <person name="Degray S."/>
            <person name="Dodge S."/>
            <person name="Dooley K."/>
            <person name="Dorje P."/>
            <person name="Dorjee K."/>
            <person name="Dorris L."/>
            <person name="Duffey N."/>
            <person name="Dupes A."/>
            <person name="Elkins T."/>
            <person name="Engels R."/>
            <person name="Erickson J."/>
            <person name="Farina A."/>
            <person name="Faro S."/>
            <person name="Ferreira P."/>
            <person name="Fischer H."/>
            <person name="Fitzgerald M."/>
            <person name="Foley K."/>
            <person name="Gage D."/>
            <person name="Galagan J."/>
            <person name="Gearin G."/>
            <person name="Gnerre S."/>
            <person name="Gnirke A."/>
            <person name="Goyette A."/>
            <person name="Graham J."/>
            <person name="Grandbois E."/>
            <person name="Gyaltsen K."/>
            <person name="Hafez N."/>
            <person name="Hagopian D."/>
            <person name="Hagos B."/>
            <person name="Hall J."/>
            <person name="Hatcher B."/>
            <person name="Heller A."/>
            <person name="Higgins H."/>
            <person name="Honan T."/>
            <person name="Horn A."/>
            <person name="Houde N."/>
            <person name="Hughes L."/>
            <person name="Hulme W."/>
            <person name="Husby E."/>
            <person name="Iliev I."/>
            <person name="Jaffe D."/>
            <person name="Jones C."/>
            <person name="Kamal M."/>
            <person name="Kamat A."/>
            <person name="Kamvysselis M."/>
            <person name="Karlsson E."/>
            <person name="Kells C."/>
            <person name="Kieu A."/>
            <person name="Kisner P."/>
            <person name="Kodira C."/>
            <person name="Kulbokas E."/>
            <person name="Labutti K."/>
            <person name="Lama D."/>
            <person name="Landers T."/>
            <person name="Leger J."/>
            <person name="Levine S."/>
            <person name="Lewis D."/>
            <person name="Lewis T."/>
            <person name="Lindblad-toh K."/>
            <person name="Liu X."/>
            <person name="Lokyitsang T."/>
            <person name="Lokyitsang Y."/>
            <person name="Lucien O."/>
            <person name="Lui A."/>
            <person name="Ma L.J."/>
            <person name="Mabbitt R."/>
            <person name="Macdonald J."/>
            <person name="Maclean C."/>
            <person name="Major J."/>
            <person name="Manning J."/>
            <person name="Marabella R."/>
            <person name="Maru K."/>
            <person name="Matthews C."/>
            <person name="Mauceli E."/>
            <person name="Mccarthy M."/>
            <person name="Mcdonough S."/>
            <person name="Mcghee T."/>
            <person name="Meldrim J."/>
            <person name="Meneus L."/>
            <person name="Mesirov J."/>
            <person name="Mihalev A."/>
            <person name="Mihova T."/>
            <person name="Mikkelsen T."/>
            <person name="Mlenga V."/>
            <person name="Moru K."/>
            <person name="Mozes J."/>
            <person name="Mulrain L."/>
            <person name="Munson G."/>
            <person name="Naylor J."/>
            <person name="Newes C."/>
            <person name="Nguyen C."/>
            <person name="Nguyen N."/>
            <person name="Nguyen T."/>
            <person name="Nicol R."/>
            <person name="Nielsen C."/>
            <person name="Nizzari M."/>
            <person name="Norbu C."/>
            <person name="Norbu N."/>
            <person name="O'donnell P."/>
            <person name="Okoawo O."/>
            <person name="O'leary S."/>
            <person name="Omotosho B."/>
            <person name="O'neill K."/>
            <person name="Osman S."/>
            <person name="Parker S."/>
            <person name="Perrin D."/>
            <person name="Phunkhang P."/>
            <person name="Piqani B."/>
            <person name="Purcell S."/>
            <person name="Rachupka T."/>
            <person name="Ramasamy U."/>
            <person name="Rameau R."/>
            <person name="Ray V."/>
            <person name="Raymond C."/>
            <person name="Retta R."/>
            <person name="Richardson S."/>
            <person name="Rise C."/>
            <person name="Rodriguez J."/>
            <person name="Rogers J."/>
            <person name="Rogov P."/>
            <person name="Rutman M."/>
            <person name="Schupbach R."/>
            <person name="Seaman C."/>
            <person name="Settipalli S."/>
            <person name="Sharpe T."/>
            <person name="Sheridan J."/>
            <person name="Sherpa N."/>
            <person name="Shi J."/>
            <person name="Smirnov S."/>
            <person name="Smith C."/>
            <person name="Sougnez C."/>
            <person name="Spencer B."/>
            <person name="Stalker J."/>
            <person name="Stange-thomann N."/>
            <person name="Stavropoulos S."/>
            <person name="Stetson K."/>
            <person name="Stone C."/>
            <person name="Stone S."/>
            <person name="Stubbs M."/>
            <person name="Talamas J."/>
            <person name="Tchuinga P."/>
            <person name="Tenzing P."/>
            <person name="Tesfaye S."/>
            <person name="Theodore J."/>
            <person name="Thoulutsang Y."/>
            <person name="Topham K."/>
            <person name="Towey S."/>
            <person name="Tsamla T."/>
            <person name="Tsomo N."/>
            <person name="Vallee D."/>
            <person name="Vassiliev H."/>
            <person name="Venkataraman V."/>
            <person name="Vinson J."/>
            <person name="Vo A."/>
            <person name="Wade C."/>
            <person name="Wang S."/>
            <person name="Wangchuk T."/>
            <person name="Wangdi T."/>
            <person name="Whittaker C."/>
            <person name="Wilkinson J."/>
            <person name="Wu Y."/>
            <person name="Wyman D."/>
            <person name="Yadav S."/>
            <person name="Yang S."/>
            <person name="Yang X."/>
            <person name="Yeager S."/>
            <person name="Yee E."/>
            <person name="Young G."/>
            <person name="Zainoun J."/>
            <person name="Zembeck L."/>
            <person name="Zimmer A."/>
            <person name="Zody M."/>
            <person name="Lander E."/>
        </authorList>
    </citation>
    <scope>NUCLEOTIDE SEQUENCE [LARGE SCALE GENOMIC DNA]</scope>
</reference>
<accession>H2ZLI9</accession>
<dbReference type="InterPro" id="IPR043159">
    <property type="entry name" value="Lectin_gal-bd_sf"/>
</dbReference>
<feature type="signal peptide" evidence="1">
    <location>
        <begin position="1"/>
        <end position="16"/>
    </location>
</feature>
<dbReference type="InterPro" id="IPR000922">
    <property type="entry name" value="Lectin_gal-bd_dom"/>
</dbReference>
<evidence type="ECO:0000256" key="1">
    <source>
        <dbReference type="SAM" id="SignalP"/>
    </source>
</evidence>
<dbReference type="InParanoid" id="H2ZLI9"/>
<dbReference type="OMA" id="EFWCQVV"/>